<feature type="compositionally biased region" description="Low complexity" evidence="1">
    <location>
        <begin position="272"/>
        <end position="284"/>
    </location>
</feature>
<dbReference type="AlphaFoldDB" id="A0AA92IFD8"/>
<feature type="transmembrane region" description="Helical" evidence="2">
    <location>
        <begin position="214"/>
        <end position="231"/>
    </location>
</feature>
<accession>A0AA92IFD8</accession>
<protein>
    <recommendedName>
        <fullName evidence="3">MoxR-vWA-beta-propeller ternary system domain-containing protein</fullName>
    </recommendedName>
</protein>
<name>A0AA92IFD8_RALSL</name>
<feature type="region of interest" description="Disordered" evidence="1">
    <location>
        <begin position="328"/>
        <end position="357"/>
    </location>
</feature>
<dbReference type="InterPro" id="IPR045547">
    <property type="entry name" value="bpX6"/>
</dbReference>
<dbReference type="EMBL" id="CP039339">
    <property type="protein sequence ID" value="QCX50374.1"/>
    <property type="molecule type" value="Genomic_DNA"/>
</dbReference>
<evidence type="ECO:0000313" key="4">
    <source>
        <dbReference type="EMBL" id="QCX50374.1"/>
    </source>
</evidence>
<keyword evidence="2" id="KW-0812">Transmembrane</keyword>
<gene>
    <name evidence="4" type="ORF">E7Z57_15545</name>
</gene>
<feature type="region of interest" description="Disordered" evidence="1">
    <location>
        <begin position="272"/>
        <end position="304"/>
    </location>
</feature>
<feature type="transmembrane region" description="Helical" evidence="2">
    <location>
        <begin position="243"/>
        <end position="266"/>
    </location>
</feature>
<evidence type="ECO:0000313" key="5">
    <source>
        <dbReference type="Proteomes" id="UP000310553"/>
    </source>
</evidence>
<proteinExistence type="predicted"/>
<organism evidence="4 5">
    <name type="scientific">Ralstonia solanacearum</name>
    <name type="common">Pseudomonas solanacearum</name>
    <dbReference type="NCBI Taxonomy" id="305"/>
    <lineage>
        <taxon>Bacteria</taxon>
        <taxon>Pseudomonadati</taxon>
        <taxon>Pseudomonadota</taxon>
        <taxon>Betaproteobacteria</taxon>
        <taxon>Burkholderiales</taxon>
        <taxon>Burkholderiaceae</taxon>
        <taxon>Ralstonia</taxon>
        <taxon>Ralstonia solanacearum species complex</taxon>
    </lineage>
</organism>
<keyword evidence="2" id="KW-0472">Membrane</keyword>
<evidence type="ECO:0000259" key="3">
    <source>
        <dbReference type="Pfam" id="PF19922"/>
    </source>
</evidence>
<reference evidence="4 5" key="1">
    <citation type="submission" date="2019-04" db="EMBL/GenBank/DDBJ databases">
        <title>Complete Genome of UW386 and Higher Quality Genome of UW700.</title>
        <authorList>
            <person name="Jacobs J."/>
            <person name="Perez A."/>
            <person name="Steidl O."/>
            <person name="Allen C."/>
        </authorList>
    </citation>
    <scope>NUCLEOTIDE SEQUENCE [LARGE SCALE GENOMIC DNA]</scope>
    <source>
        <strain evidence="4 5">UW386</strain>
    </source>
</reference>
<keyword evidence="2" id="KW-1133">Transmembrane helix</keyword>
<sequence>MPQGKAGVVSCAVRQPSLCGHLDLAGVWFPADWFDLSARRHRILADWRPGSRVFSFPQGDLLCFGRAQELDCATLAGWPLVMCGRTLSSARLSPAEAASLPPADAWIVSGAQVLPLDLGDAAEQDPGTWLATADYALLETYDCRAALPESEVEIARAGADVRAVLGVKAPPADAQRESLLSLLRAPASVEPEPSHRVPPAQASQPVAGRGLRRWPLAIGAATVGALVWYGLGGADALQGWGGTGLLDLGALLTALALVALMMVLGWNPSRGAGPGRHPAAPGTAKSDVARSAQAGPTVRTGSPEEGRFISQWHHWLARAAMFARGARPSGHRQAPEVAGAGKSRQAAPPVGTLPPRGGWRAPQQWRHWLARAAMFTQVSRLLGRRNAAYLRHMVALFEAGQLDEALRHAIPLGGEQGSLGESFAALRARQDLSMRQRLMPGPSVRLGDGVDDYLRQLYRNSFEKLDRAGRVDEAAFVLAELLESRQEALDYLEKHERYQQAAELALAWDRPAAVIVRLHCLAGDWRVAVAVARRDRAFADAVLMLEKRWPDPARRLRLEWAQALAAQGDWLGAVEVAWQVPEARDEAALWLEHAHAAGGELAARGLVQRAQLLPETLPQYAVHLQTLRDARDRHAERAALAQALLGVRKRGPALASLARLVTGAILADQAHGVGTLNRKALQNLVHQTGDRLLQADLPNGPLPVPDRPALRARTPALLLDAPAAGVRPICDAVTLHGGRYLLALGEAGAAVVDGRGALVSRFAVPAERLVIADSRQVALALARRGDLWRVSRIELPTRRVIDLGMLPVGQCAMQFDGIAWTVAHGSRVRVFDASRAPCSVLWQVDTLPGEVRALSRTQHTEQWLIASGAVGATSAADWQLWRYTLPARRLISRDEVSALRDGETLLLDAVNGPMRLSPLTSENDSPSLSYACAVGRHAFGFQEDAGARPIGVRAGAGWLRLLMLSDQGGRTFRIQTLGSVADRVRLRWPAAEAVHDRFDEGAWLAFDSAGRLVHVDLADGEVRMLSIQ</sequence>
<evidence type="ECO:0000256" key="1">
    <source>
        <dbReference type="SAM" id="MobiDB-lite"/>
    </source>
</evidence>
<feature type="domain" description="MoxR-vWA-beta-propeller ternary system" evidence="3">
    <location>
        <begin position="13"/>
        <end position="180"/>
    </location>
</feature>
<evidence type="ECO:0000256" key="2">
    <source>
        <dbReference type="SAM" id="Phobius"/>
    </source>
</evidence>
<dbReference type="Pfam" id="PF19922">
    <property type="entry name" value="bpX6"/>
    <property type="match status" value="1"/>
</dbReference>
<dbReference type="Proteomes" id="UP000310553">
    <property type="component" value="Chromosome"/>
</dbReference>